<dbReference type="AlphaFoldDB" id="A0A2N1N346"/>
<evidence type="ECO:0000256" key="1">
    <source>
        <dbReference type="SAM" id="Phobius"/>
    </source>
</evidence>
<name>A0A2N1N346_9GLOM</name>
<dbReference type="VEuPathDB" id="FungiDB:RhiirA1_470788"/>
<evidence type="ECO:0000313" key="3">
    <source>
        <dbReference type="Proteomes" id="UP000233469"/>
    </source>
</evidence>
<proteinExistence type="predicted"/>
<reference evidence="2 3" key="2">
    <citation type="submission" date="2017-10" db="EMBL/GenBank/DDBJ databases">
        <title>Extensive intraspecific genome diversity in a model arbuscular mycorrhizal fungus.</title>
        <authorList>
            <person name="Chen E.C.H."/>
            <person name="Morin E."/>
            <person name="Baudet D."/>
            <person name="Noel J."/>
            <person name="Ndikumana S."/>
            <person name="Charron P."/>
            <person name="St-Onge C."/>
            <person name="Giorgi J."/>
            <person name="Grigoriev I.V."/>
            <person name="Roux C."/>
            <person name="Martin F.M."/>
            <person name="Corradi N."/>
        </authorList>
    </citation>
    <scope>NUCLEOTIDE SEQUENCE [LARGE SCALE GENOMIC DNA]</scope>
    <source>
        <strain evidence="2 3">C2</strain>
    </source>
</reference>
<dbReference type="EMBL" id="LLXL01000857">
    <property type="protein sequence ID" value="PKK68288.1"/>
    <property type="molecule type" value="Genomic_DNA"/>
</dbReference>
<gene>
    <name evidence="2" type="ORF">RhiirC2_834058</name>
</gene>
<organism evidence="2 3">
    <name type="scientific">Rhizophagus irregularis</name>
    <dbReference type="NCBI Taxonomy" id="588596"/>
    <lineage>
        <taxon>Eukaryota</taxon>
        <taxon>Fungi</taxon>
        <taxon>Fungi incertae sedis</taxon>
        <taxon>Mucoromycota</taxon>
        <taxon>Glomeromycotina</taxon>
        <taxon>Glomeromycetes</taxon>
        <taxon>Glomerales</taxon>
        <taxon>Glomeraceae</taxon>
        <taxon>Rhizophagus</taxon>
    </lineage>
</organism>
<dbReference type="VEuPathDB" id="FungiDB:FUN_013907"/>
<evidence type="ECO:0000313" key="2">
    <source>
        <dbReference type="EMBL" id="PKK68288.1"/>
    </source>
</evidence>
<feature type="transmembrane region" description="Helical" evidence="1">
    <location>
        <begin position="309"/>
        <end position="328"/>
    </location>
</feature>
<keyword evidence="1" id="KW-0472">Membrane</keyword>
<protein>
    <recommendedName>
        <fullName evidence="4">Transmembrane protein</fullName>
    </recommendedName>
</protein>
<sequence length="329" mass="36616">KKPHLQITFIKNIYILNKKSLLYYNTDITNRTMKSFSFFVLLNVLILFAYAQDQTLPAAATCELTFALQQGSTCTPCQQALFKHNPLDSSFLETKKQPSDKCLFTSFLFYHISVNDPSSNGTINLDSPDIPKLTLAFDQACADTANNACSESDSKNAYTEVANACDVEVNEYISVNGTGTGETNISSVGGRAISTMINYYIAIPTRDNFCLKINNQYCSVKSFEQSSQNTSTSNTNTINGLSCEDECNKQSYKNLLSYQSSHPPDARNLKKVFIGKNNQLASYEARCPNMTSIIANNFKSDGQKLTHQFYNFSGIILISLVGFIYTTFM</sequence>
<dbReference type="Proteomes" id="UP000233469">
    <property type="component" value="Unassembled WGS sequence"/>
</dbReference>
<comment type="caution">
    <text evidence="2">The sequence shown here is derived from an EMBL/GenBank/DDBJ whole genome shotgun (WGS) entry which is preliminary data.</text>
</comment>
<dbReference type="VEuPathDB" id="FungiDB:RhiirFUN_017170"/>
<feature type="non-terminal residue" evidence="2">
    <location>
        <position position="1"/>
    </location>
</feature>
<keyword evidence="1" id="KW-1133">Transmembrane helix</keyword>
<evidence type="ECO:0008006" key="4">
    <source>
        <dbReference type="Google" id="ProtNLM"/>
    </source>
</evidence>
<accession>A0A2N1N346</accession>
<reference evidence="2 3" key="1">
    <citation type="submission" date="2016-04" db="EMBL/GenBank/DDBJ databases">
        <title>Genome analyses suggest a sexual origin of heterokaryosis in a supposedly ancient asexual fungus.</title>
        <authorList>
            <person name="Ropars J."/>
            <person name="Sedzielewska K."/>
            <person name="Noel J."/>
            <person name="Charron P."/>
            <person name="Farinelli L."/>
            <person name="Marton T."/>
            <person name="Kruger M."/>
            <person name="Pelin A."/>
            <person name="Brachmann A."/>
            <person name="Corradi N."/>
        </authorList>
    </citation>
    <scope>NUCLEOTIDE SEQUENCE [LARGE SCALE GENOMIC DNA]</scope>
    <source>
        <strain evidence="2 3">C2</strain>
    </source>
</reference>
<keyword evidence="1" id="KW-0812">Transmembrane</keyword>